<reference evidence="2" key="1">
    <citation type="journal article" date="2022" name="Int. J. Mol. Sci.">
        <title>Draft Genome of Tanacetum Coccineum: Genomic Comparison of Closely Related Tanacetum-Family Plants.</title>
        <authorList>
            <person name="Yamashiro T."/>
            <person name="Shiraishi A."/>
            <person name="Nakayama K."/>
            <person name="Satake H."/>
        </authorList>
    </citation>
    <scope>NUCLEOTIDE SEQUENCE</scope>
</reference>
<organism evidence="2 3">
    <name type="scientific">Tanacetum coccineum</name>
    <dbReference type="NCBI Taxonomy" id="301880"/>
    <lineage>
        <taxon>Eukaryota</taxon>
        <taxon>Viridiplantae</taxon>
        <taxon>Streptophyta</taxon>
        <taxon>Embryophyta</taxon>
        <taxon>Tracheophyta</taxon>
        <taxon>Spermatophyta</taxon>
        <taxon>Magnoliopsida</taxon>
        <taxon>eudicotyledons</taxon>
        <taxon>Gunneridae</taxon>
        <taxon>Pentapetalae</taxon>
        <taxon>asterids</taxon>
        <taxon>campanulids</taxon>
        <taxon>Asterales</taxon>
        <taxon>Asteraceae</taxon>
        <taxon>Asteroideae</taxon>
        <taxon>Anthemideae</taxon>
        <taxon>Anthemidinae</taxon>
        <taxon>Tanacetum</taxon>
    </lineage>
</organism>
<name>A0ABQ5HT11_9ASTR</name>
<keyword evidence="3" id="KW-1185">Reference proteome</keyword>
<feature type="chain" id="PRO_5045281047" description="Secreted protein" evidence="1">
    <location>
        <begin position="19"/>
        <end position="94"/>
    </location>
</feature>
<dbReference type="EMBL" id="BQNB010019973">
    <property type="protein sequence ID" value="GJT90958.1"/>
    <property type="molecule type" value="Genomic_DNA"/>
</dbReference>
<evidence type="ECO:0000313" key="2">
    <source>
        <dbReference type="EMBL" id="GJT90958.1"/>
    </source>
</evidence>
<feature type="signal peptide" evidence="1">
    <location>
        <begin position="1"/>
        <end position="18"/>
    </location>
</feature>
<accession>A0ABQ5HT11</accession>
<reference evidence="2" key="2">
    <citation type="submission" date="2022-01" db="EMBL/GenBank/DDBJ databases">
        <authorList>
            <person name="Yamashiro T."/>
            <person name="Shiraishi A."/>
            <person name="Satake H."/>
            <person name="Nakayama K."/>
        </authorList>
    </citation>
    <scope>NUCLEOTIDE SEQUENCE</scope>
</reference>
<protein>
    <recommendedName>
        <fullName evidence="4">Secreted protein</fullName>
    </recommendedName>
</protein>
<comment type="caution">
    <text evidence="2">The sequence shown here is derived from an EMBL/GenBank/DDBJ whole genome shotgun (WGS) entry which is preliminary data.</text>
</comment>
<evidence type="ECO:0008006" key="4">
    <source>
        <dbReference type="Google" id="ProtNLM"/>
    </source>
</evidence>
<evidence type="ECO:0000256" key="1">
    <source>
        <dbReference type="SAM" id="SignalP"/>
    </source>
</evidence>
<proteinExistence type="predicted"/>
<dbReference type="Proteomes" id="UP001151760">
    <property type="component" value="Unassembled WGS sequence"/>
</dbReference>
<gene>
    <name evidence="2" type="ORF">Tco_1079803</name>
</gene>
<keyword evidence="1" id="KW-0732">Signal</keyword>
<evidence type="ECO:0000313" key="3">
    <source>
        <dbReference type="Proteomes" id="UP001151760"/>
    </source>
</evidence>
<sequence>MLLAFTSFFFWAFSSVVTGPGIVEVEVPSAFAVVCTIGKSVSLCVDISNWEMFDDDWRLESKKVSPLGEELSLFDRPNEVEREVIFDEKKLGSS</sequence>